<dbReference type="NCBIfam" id="NF006829">
    <property type="entry name" value="PRK09352.1"/>
    <property type="match status" value="1"/>
</dbReference>
<dbReference type="EC" id="2.3.1.180" evidence="8"/>
<dbReference type="InterPro" id="IPR016039">
    <property type="entry name" value="Thiolase-like"/>
</dbReference>
<dbReference type="NCBIfam" id="TIGR00747">
    <property type="entry name" value="fabH"/>
    <property type="match status" value="1"/>
</dbReference>
<keyword evidence="4 8" id="KW-0276">Fatty acid metabolism</keyword>
<dbReference type="PANTHER" id="PTHR43091:SF1">
    <property type="entry name" value="BETA-KETOACYL-[ACYL-CARRIER-PROTEIN] SYNTHASE III, CHLOROPLASTIC"/>
    <property type="match status" value="1"/>
</dbReference>
<evidence type="ECO:0000256" key="1">
    <source>
        <dbReference type="ARBA" id="ARBA00008642"/>
    </source>
</evidence>
<protein>
    <recommendedName>
        <fullName evidence="8">Beta-ketoacyl-[acyl-carrier-protein] synthase III</fullName>
        <shortName evidence="8">Beta-ketoacyl-ACP synthase III</shortName>
        <shortName evidence="8">KAS III</shortName>
        <ecNumber evidence="8">2.3.1.180</ecNumber>
    </recommendedName>
    <alternativeName>
        <fullName evidence="8">3-oxoacyl-[acyl-carrier-protein] synthase 3</fullName>
    </alternativeName>
    <alternativeName>
        <fullName evidence="8">3-oxoacyl-[acyl-carrier-protein] synthase III</fullName>
    </alternativeName>
</protein>
<evidence type="ECO:0000313" key="12">
    <source>
        <dbReference type="Proteomes" id="UP001154272"/>
    </source>
</evidence>
<feature type="active site" evidence="8">
    <location>
        <position position="252"/>
    </location>
</feature>
<evidence type="ECO:0000256" key="2">
    <source>
        <dbReference type="ARBA" id="ARBA00022516"/>
    </source>
</evidence>
<evidence type="ECO:0000256" key="3">
    <source>
        <dbReference type="ARBA" id="ARBA00022679"/>
    </source>
</evidence>
<proteinExistence type="inferred from homology"/>
<keyword evidence="12" id="KW-1185">Reference proteome</keyword>
<reference evidence="11" key="1">
    <citation type="submission" date="2022-10" db="EMBL/GenBank/DDBJ databases">
        <authorList>
            <person name="Botero Cardona J."/>
        </authorList>
    </citation>
    <scope>NUCLEOTIDE SEQUENCE</scope>
    <source>
        <strain evidence="11">R-83534</strain>
    </source>
</reference>
<dbReference type="SUPFAM" id="SSF53901">
    <property type="entry name" value="Thiolase-like"/>
    <property type="match status" value="1"/>
</dbReference>
<comment type="function">
    <text evidence="8">Catalyzes the condensation reaction of fatty acid synthesis by the addition to an acyl acceptor of two carbons from malonyl-ACP. Catalyzes the first condensation reaction which initiates fatty acid synthesis and may therefore play a role in governing the total rate of fatty acid production. Possesses both acetoacetyl-ACP synthase and acetyl transacylase activities. Its substrate specificity determines the biosynthesis of branched-chain and/or straight-chain of fatty acids.</text>
</comment>
<dbReference type="Pfam" id="PF08545">
    <property type="entry name" value="ACP_syn_III"/>
    <property type="match status" value="1"/>
</dbReference>
<sequence length="325" mass="35282">MAYCSRLIGFGGCLPERIVTNQELSETVDTSDEWIRERTGIHQRHIISGNETCTSLAVNAAKQAMEYAGLTVDDIDAIIVATCTPDQVFPTTAARVQQILGIKKGFAFDISSACAGFVFGLSVADNFIRNGQAKNVLLIGSEVYSRILDWSDRRTCVLFGDGAGAVILSAEEIQNTAKQDKGILGVYLHTDGSYGDLLYVDGIPSRTEDSCFVRMHGQEVFRHAVTKLSEVVEEALKANNLQHEDIDWLVPHQANLRIIAGMGKKLHLSSDRVIVTVDRHANTSAASVPLALNEAVRDGRIQKGDLIVIEALGGGLSWGSSLIRL</sequence>
<dbReference type="HAMAP" id="MF_01815">
    <property type="entry name" value="FabH"/>
    <property type="match status" value="1"/>
</dbReference>
<dbReference type="CDD" id="cd00830">
    <property type="entry name" value="KAS_III"/>
    <property type="match status" value="1"/>
</dbReference>
<dbReference type="Gene3D" id="3.40.47.10">
    <property type="match status" value="1"/>
</dbReference>
<evidence type="ECO:0000256" key="7">
    <source>
        <dbReference type="ARBA" id="ARBA00023268"/>
    </source>
</evidence>
<comment type="similarity">
    <text evidence="1 8">Belongs to the thiolase-like superfamily. FabH family.</text>
</comment>
<dbReference type="Pfam" id="PF08541">
    <property type="entry name" value="ACP_syn_III_C"/>
    <property type="match status" value="1"/>
</dbReference>
<dbReference type="InterPro" id="IPR013747">
    <property type="entry name" value="ACP_syn_III_C"/>
</dbReference>
<keyword evidence="7 8" id="KW-0511">Multifunctional enzyme</keyword>
<keyword evidence="8" id="KW-0963">Cytoplasm</keyword>
<accession>A0ABM9HQ57</accession>
<comment type="domain">
    <text evidence="8">The last Arg residue of the ACP-binding site is essential for the weak association between ACP/AcpP and FabH.</text>
</comment>
<evidence type="ECO:0000313" key="11">
    <source>
        <dbReference type="EMBL" id="CAI3944976.1"/>
    </source>
</evidence>
<keyword evidence="8" id="KW-0012">Acyltransferase</keyword>
<comment type="pathway">
    <text evidence="8">Lipid metabolism; fatty acid biosynthesis.</text>
</comment>
<comment type="catalytic activity">
    <reaction evidence="8">
        <text>malonyl-[ACP] + acetyl-CoA + H(+) = 3-oxobutanoyl-[ACP] + CO2 + CoA</text>
        <dbReference type="Rhea" id="RHEA:12080"/>
        <dbReference type="Rhea" id="RHEA-COMP:9623"/>
        <dbReference type="Rhea" id="RHEA-COMP:9625"/>
        <dbReference type="ChEBI" id="CHEBI:15378"/>
        <dbReference type="ChEBI" id="CHEBI:16526"/>
        <dbReference type="ChEBI" id="CHEBI:57287"/>
        <dbReference type="ChEBI" id="CHEBI:57288"/>
        <dbReference type="ChEBI" id="CHEBI:78449"/>
        <dbReference type="ChEBI" id="CHEBI:78450"/>
        <dbReference type="EC" id="2.3.1.180"/>
    </reaction>
</comment>
<keyword evidence="3 8" id="KW-0808">Transferase</keyword>
<comment type="subcellular location">
    <subcellularLocation>
        <location evidence="8">Cytoplasm</location>
    </subcellularLocation>
</comment>
<dbReference type="Proteomes" id="UP001154272">
    <property type="component" value="Unassembled WGS sequence"/>
</dbReference>
<evidence type="ECO:0000259" key="9">
    <source>
        <dbReference type="Pfam" id="PF08541"/>
    </source>
</evidence>
<feature type="domain" description="Beta-ketoacyl-[acyl-carrier-protein] synthase III C-terminal" evidence="9">
    <location>
        <begin position="236"/>
        <end position="324"/>
    </location>
</feature>
<comment type="caution">
    <text evidence="11">The sequence shown here is derived from an EMBL/GenBank/DDBJ whole genome shotgun (WGS) entry which is preliminary data.</text>
</comment>
<keyword evidence="5 8" id="KW-0443">Lipid metabolism</keyword>
<evidence type="ECO:0000259" key="10">
    <source>
        <dbReference type="Pfam" id="PF08545"/>
    </source>
</evidence>
<dbReference type="EMBL" id="CAMXCH010000002">
    <property type="protein sequence ID" value="CAI3944976.1"/>
    <property type="molecule type" value="Genomic_DNA"/>
</dbReference>
<keyword evidence="2 8" id="KW-0444">Lipid biosynthesis</keyword>
<evidence type="ECO:0000256" key="8">
    <source>
        <dbReference type="HAMAP-Rule" id="MF_01815"/>
    </source>
</evidence>
<dbReference type="RefSeq" id="WP_034336706.1">
    <property type="nucleotide sequence ID" value="NZ_CAMXCH010000002.1"/>
</dbReference>
<dbReference type="InterPro" id="IPR004655">
    <property type="entry name" value="FabH"/>
</dbReference>
<gene>
    <name evidence="8" type="primary">fabH</name>
    <name evidence="11" type="ORF">R83534S58_LOCUS1362</name>
</gene>
<dbReference type="PANTHER" id="PTHR43091">
    <property type="entry name" value="3-OXOACYL-[ACYL-CARRIER-PROTEIN] SYNTHASE"/>
    <property type="match status" value="1"/>
</dbReference>
<feature type="region of interest" description="ACP-binding" evidence="8">
    <location>
        <begin position="253"/>
        <end position="257"/>
    </location>
</feature>
<comment type="subunit">
    <text evidence="8">Homodimer.</text>
</comment>
<feature type="domain" description="Beta-ketoacyl-[acyl-carrier-protein] synthase III N-terminal" evidence="10">
    <location>
        <begin position="108"/>
        <end position="192"/>
    </location>
</feature>
<evidence type="ECO:0000256" key="4">
    <source>
        <dbReference type="ARBA" id="ARBA00022832"/>
    </source>
</evidence>
<dbReference type="InterPro" id="IPR013751">
    <property type="entry name" value="ACP_syn_III_N"/>
</dbReference>
<keyword evidence="6 8" id="KW-0275">Fatty acid biosynthesis</keyword>
<evidence type="ECO:0000256" key="6">
    <source>
        <dbReference type="ARBA" id="ARBA00023160"/>
    </source>
</evidence>
<feature type="active site" evidence="8">
    <location>
        <position position="114"/>
    </location>
</feature>
<name>A0ABM9HQ57_9PROT</name>
<feature type="active site" evidence="8">
    <location>
        <position position="282"/>
    </location>
</feature>
<organism evidence="11 12">
    <name type="scientific">Commensalibacter papalotli</name>
    <name type="common">ex Botero et al. 2024</name>
    <dbReference type="NCBI Taxonomy" id="2972766"/>
    <lineage>
        <taxon>Bacteria</taxon>
        <taxon>Pseudomonadati</taxon>
        <taxon>Pseudomonadota</taxon>
        <taxon>Alphaproteobacteria</taxon>
        <taxon>Acetobacterales</taxon>
        <taxon>Acetobacteraceae</taxon>
    </lineage>
</organism>
<evidence type="ECO:0000256" key="5">
    <source>
        <dbReference type="ARBA" id="ARBA00023098"/>
    </source>
</evidence>